<dbReference type="OrthoDB" id="5242641at2"/>
<dbReference type="CDD" id="cd00293">
    <property type="entry name" value="USP-like"/>
    <property type="match status" value="1"/>
</dbReference>
<dbReference type="Pfam" id="PF00582">
    <property type="entry name" value="Usp"/>
    <property type="match status" value="2"/>
</dbReference>
<name>A0A3M8K5E0_9CORY</name>
<dbReference type="AlphaFoldDB" id="A0A3M8K5E0"/>
<protein>
    <submittedName>
        <fullName evidence="2">Universal stress protein</fullName>
    </submittedName>
</protein>
<dbReference type="PANTHER" id="PTHR43010">
    <property type="entry name" value="UNIVERSAL STRESS PROTEIN SLR1230"/>
    <property type="match status" value="1"/>
</dbReference>
<dbReference type="PANTHER" id="PTHR43010:SF1">
    <property type="entry name" value="USPA DOMAIN-CONTAINING PROTEIN"/>
    <property type="match status" value="1"/>
</dbReference>
<gene>
    <name evidence="2" type="ORF">C5L39_09350</name>
</gene>
<reference evidence="2 3" key="1">
    <citation type="submission" date="2018-02" db="EMBL/GenBank/DDBJ databases">
        <title>Corynebacterium alimpuense sp. nov., a marine obligate actinomycete isolated from sediments of Valparaiso bay, Chile.</title>
        <authorList>
            <person name="Claverias F."/>
            <person name="Gonzales-Siles L."/>
            <person name="Salva-Serra F."/>
            <person name="Inganaes E."/>
            <person name="Molin K."/>
            <person name="Cumsille A."/>
            <person name="Undabarrena A."/>
            <person name="Couve E."/>
            <person name="Moore E.R.B."/>
            <person name="Gomila M."/>
            <person name="Camara B."/>
        </authorList>
    </citation>
    <scope>NUCLEOTIDE SEQUENCE [LARGE SCALE GENOMIC DNA]</scope>
    <source>
        <strain evidence="2 3">CCUG 69366</strain>
    </source>
</reference>
<organism evidence="2 3">
    <name type="scientific">Corynebacterium alimapuense</name>
    <dbReference type="NCBI Taxonomy" id="1576874"/>
    <lineage>
        <taxon>Bacteria</taxon>
        <taxon>Bacillati</taxon>
        <taxon>Actinomycetota</taxon>
        <taxon>Actinomycetes</taxon>
        <taxon>Mycobacteriales</taxon>
        <taxon>Corynebacteriaceae</taxon>
        <taxon>Corynebacterium</taxon>
    </lineage>
</organism>
<feature type="domain" description="UspA" evidence="1">
    <location>
        <begin position="20"/>
        <end position="158"/>
    </location>
</feature>
<dbReference type="SUPFAM" id="SSF52402">
    <property type="entry name" value="Adenine nucleotide alpha hydrolases-like"/>
    <property type="match status" value="2"/>
</dbReference>
<comment type="caution">
    <text evidence="2">The sequence shown here is derived from an EMBL/GenBank/DDBJ whole genome shotgun (WGS) entry which is preliminary data.</text>
</comment>
<dbReference type="InterPro" id="IPR006016">
    <property type="entry name" value="UspA"/>
</dbReference>
<dbReference type="Gene3D" id="3.40.50.12370">
    <property type="match status" value="1"/>
</dbReference>
<evidence type="ECO:0000259" key="1">
    <source>
        <dbReference type="Pfam" id="PF00582"/>
    </source>
</evidence>
<dbReference type="EMBL" id="PTJO01000006">
    <property type="protein sequence ID" value="RNE48079.1"/>
    <property type="molecule type" value="Genomic_DNA"/>
</dbReference>
<dbReference type="InterPro" id="IPR051688">
    <property type="entry name" value="USP_A"/>
</dbReference>
<evidence type="ECO:0000313" key="2">
    <source>
        <dbReference type="EMBL" id="RNE48079.1"/>
    </source>
</evidence>
<feature type="domain" description="UspA" evidence="1">
    <location>
        <begin position="187"/>
        <end position="316"/>
    </location>
</feature>
<evidence type="ECO:0000313" key="3">
    <source>
        <dbReference type="Proteomes" id="UP000266975"/>
    </source>
</evidence>
<sequence length="322" mass="34892">MASTFTSSISEFDSLSTPLRVLVAWRPDSPGPEALEFAAWLSRTTDVRIRVVSTFVRPWPATSLSKLGGKYQRWFHREAELSEKSVKQALSDVGVARSSWDKEISVFADGPSEAILLTEAADDFDADLIILGSNAAAAKGRFLAGSTADALLHSSPRPLGLAPRATKLSKRGVTRLNFAFLDSHGDENDTSLRFAAQRADALGVPLRVLAFSPSGIADSPVNKKLDFTRELVDEWREHSLAMLDRAHDIVHDAYPELSVESEIGSGSGWAGAIDALKWKKGDLLIMGSNPVGPIARVFLGSTATEFLRHVRVPVVIHPVPSP</sequence>
<accession>A0A3M8K5E0</accession>
<dbReference type="RefSeq" id="WP_123048654.1">
    <property type="nucleotide sequence ID" value="NZ_PTJO01000006.1"/>
</dbReference>
<proteinExistence type="predicted"/>
<keyword evidence="3" id="KW-1185">Reference proteome</keyword>
<dbReference type="Proteomes" id="UP000266975">
    <property type="component" value="Unassembled WGS sequence"/>
</dbReference>